<dbReference type="PANTHER" id="PTHR11799:SF12">
    <property type="entry name" value="PARAOXONASE-RELATED"/>
    <property type="match status" value="1"/>
</dbReference>
<keyword evidence="5" id="KW-0812">Transmembrane</keyword>
<keyword evidence="4" id="KW-0325">Glycoprotein</keyword>
<gene>
    <name evidence="6" type="ORF">MNBD_ALPHA04-2227</name>
</gene>
<dbReference type="Pfam" id="PF01731">
    <property type="entry name" value="Arylesterase"/>
    <property type="match status" value="1"/>
</dbReference>
<evidence type="ECO:0000256" key="2">
    <source>
        <dbReference type="ARBA" id="ARBA00022801"/>
    </source>
</evidence>
<reference evidence="6" key="1">
    <citation type="submission" date="2018-06" db="EMBL/GenBank/DDBJ databases">
        <authorList>
            <person name="Zhirakovskaya E."/>
        </authorList>
    </citation>
    <scope>NUCLEOTIDE SEQUENCE</scope>
</reference>
<dbReference type="PANTHER" id="PTHR11799">
    <property type="entry name" value="PARAOXONASE"/>
    <property type="match status" value="1"/>
</dbReference>
<keyword evidence="5" id="KW-1133">Transmembrane helix</keyword>
<protein>
    <recommendedName>
        <fullName evidence="7">Arylesterase</fullName>
    </recommendedName>
</protein>
<comment type="similarity">
    <text evidence="1">Belongs to the paraoxonase family.</text>
</comment>
<dbReference type="GO" id="GO:0004064">
    <property type="term" value="F:arylesterase activity"/>
    <property type="evidence" value="ECO:0007669"/>
    <property type="project" value="InterPro"/>
</dbReference>
<keyword evidence="2" id="KW-0378">Hydrolase</keyword>
<evidence type="ECO:0000256" key="1">
    <source>
        <dbReference type="ARBA" id="ARBA00008595"/>
    </source>
</evidence>
<dbReference type="Gene3D" id="2.120.10.30">
    <property type="entry name" value="TolB, C-terminal domain"/>
    <property type="match status" value="1"/>
</dbReference>
<evidence type="ECO:0000256" key="3">
    <source>
        <dbReference type="ARBA" id="ARBA00023157"/>
    </source>
</evidence>
<evidence type="ECO:0000313" key="6">
    <source>
        <dbReference type="EMBL" id="VAV87495.1"/>
    </source>
</evidence>
<dbReference type="InterPro" id="IPR051288">
    <property type="entry name" value="Serum_paraoxonase/arylesterase"/>
</dbReference>
<dbReference type="EMBL" id="UOEF01000014">
    <property type="protein sequence ID" value="VAV87495.1"/>
    <property type="molecule type" value="Genomic_DNA"/>
</dbReference>
<keyword evidence="5" id="KW-0472">Membrane</keyword>
<feature type="transmembrane region" description="Helical" evidence="5">
    <location>
        <begin position="7"/>
        <end position="31"/>
    </location>
</feature>
<proteinExistence type="inferred from homology"/>
<keyword evidence="3" id="KW-1015">Disulfide bond</keyword>
<name>A0A3B0RVP3_9ZZZZ</name>
<dbReference type="SUPFAM" id="SSF63829">
    <property type="entry name" value="Calcium-dependent phosphotriesterase"/>
    <property type="match status" value="1"/>
</dbReference>
<evidence type="ECO:0000256" key="4">
    <source>
        <dbReference type="ARBA" id="ARBA00023180"/>
    </source>
</evidence>
<dbReference type="InterPro" id="IPR002640">
    <property type="entry name" value="Arylesterase"/>
</dbReference>
<sequence>MIKRISIAVILLIFIIAIWFLSVLLPIAGVFDTLEPRLAKSCTPLDISPGTEDVAIDRKTNLVFVSATNRRPAGDKAGVDESEEPVDGIFVFNLNKPTLVRRVSPPGMTDFHPHGISLWHGKKGEARLFAINHSATGEDYVEVFEVGAKGLLTHLESISFAAMHAPNDILGVGPRQFYIVNDRGYETGLLSSIEQYFALPFASAAYFDGNKGRYIQKSLSFASGINQSPDGKTIYISELMKRQVSVFDRNIETGTLEKLRSLKINMAPDNIDVDQKGILWVAGHPRLFEFLEHAGDRNAIAPSIVVKIDPKEGAVEDVFVAIDGEINASSVGAVHNKTLIVGAIFNGHVMICPLP</sequence>
<dbReference type="InterPro" id="IPR011042">
    <property type="entry name" value="6-blade_b-propeller_TolB-like"/>
</dbReference>
<evidence type="ECO:0000256" key="5">
    <source>
        <dbReference type="SAM" id="Phobius"/>
    </source>
</evidence>
<accession>A0A3B0RVP3</accession>
<evidence type="ECO:0008006" key="7">
    <source>
        <dbReference type="Google" id="ProtNLM"/>
    </source>
</evidence>
<organism evidence="6">
    <name type="scientific">hydrothermal vent metagenome</name>
    <dbReference type="NCBI Taxonomy" id="652676"/>
    <lineage>
        <taxon>unclassified sequences</taxon>
        <taxon>metagenomes</taxon>
        <taxon>ecological metagenomes</taxon>
    </lineage>
</organism>
<dbReference type="AlphaFoldDB" id="A0A3B0RVP3"/>